<evidence type="ECO:0000313" key="2">
    <source>
        <dbReference type="EMBL" id="SFK48879.1"/>
    </source>
</evidence>
<proteinExistence type="predicted"/>
<organism evidence="2 3">
    <name type="scientific">Streptomyces pini</name>
    <dbReference type="NCBI Taxonomy" id="1520580"/>
    <lineage>
        <taxon>Bacteria</taxon>
        <taxon>Bacillati</taxon>
        <taxon>Actinomycetota</taxon>
        <taxon>Actinomycetes</taxon>
        <taxon>Kitasatosporales</taxon>
        <taxon>Streptomycetaceae</taxon>
        <taxon>Streptomyces</taxon>
    </lineage>
</organism>
<protein>
    <submittedName>
        <fullName evidence="2">Uncharacterized protein</fullName>
    </submittedName>
</protein>
<accession>A0A1I3ZZC5</accession>
<feature type="region of interest" description="Disordered" evidence="1">
    <location>
        <begin position="1"/>
        <end position="62"/>
    </location>
</feature>
<dbReference type="RefSeq" id="WP_093849417.1">
    <property type="nucleotide sequence ID" value="NZ_FOSG01000006.1"/>
</dbReference>
<keyword evidence="3" id="KW-1185">Reference proteome</keyword>
<feature type="compositionally biased region" description="Basic and acidic residues" evidence="1">
    <location>
        <begin position="7"/>
        <end position="37"/>
    </location>
</feature>
<dbReference type="Proteomes" id="UP000198928">
    <property type="component" value="Unassembled WGS sequence"/>
</dbReference>
<reference evidence="3" key="1">
    <citation type="submission" date="2016-10" db="EMBL/GenBank/DDBJ databases">
        <authorList>
            <person name="Varghese N."/>
            <person name="Submissions S."/>
        </authorList>
    </citation>
    <scope>NUCLEOTIDE SEQUENCE [LARGE SCALE GENOMIC DNA]</scope>
    <source>
        <strain evidence="3">PL19</strain>
    </source>
</reference>
<evidence type="ECO:0000256" key="1">
    <source>
        <dbReference type="SAM" id="MobiDB-lite"/>
    </source>
</evidence>
<dbReference type="AlphaFoldDB" id="A0A1I3ZZC5"/>
<dbReference type="EMBL" id="FOSG01000006">
    <property type="protein sequence ID" value="SFK48879.1"/>
    <property type="molecule type" value="Genomic_DNA"/>
</dbReference>
<gene>
    <name evidence="2" type="ORF">SAMN05192584_106215</name>
</gene>
<evidence type="ECO:0000313" key="3">
    <source>
        <dbReference type="Proteomes" id="UP000198928"/>
    </source>
</evidence>
<dbReference type="OrthoDB" id="5198369at2"/>
<sequence length="62" mass="7280">MFKRRHKEEQHEKDRRLRQVAREHVRHLSGETAKGRVDPATTGRAGRTWRKKGSTGKDDTSR</sequence>
<name>A0A1I3ZZC5_9ACTN</name>